<protein>
    <recommendedName>
        <fullName evidence="4">Holin of 3TMs, for gene-transfer release</fullName>
    </recommendedName>
</protein>
<feature type="transmembrane region" description="Helical" evidence="1">
    <location>
        <begin position="118"/>
        <end position="136"/>
    </location>
</feature>
<reference evidence="2" key="1">
    <citation type="journal article" date="2014" name="Int. J. Syst. Evol. Microbiol.">
        <title>Complete genome sequence of Corynebacterium casei LMG S-19264T (=DSM 44701T), isolated from a smear-ripened cheese.</title>
        <authorList>
            <consortium name="US DOE Joint Genome Institute (JGI-PGF)"/>
            <person name="Walter F."/>
            <person name="Albersmeier A."/>
            <person name="Kalinowski J."/>
            <person name="Ruckert C."/>
        </authorList>
    </citation>
    <scope>NUCLEOTIDE SEQUENCE</scope>
    <source>
        <strain evidence="2">VKM B-2484</strain>
    </source>
</reference>
<comment type="caution">
    <text evidence="2">The sequence shown here is derived from an EMBL/GenBank/DDBJ whole genome shotgun (WGS) entry which is preliminary data.</text>
</comment>
<sequence>MGILLKLGAWLLSFASSGMVSRVLDTLDKRADAQTERERLQTEVTKEVIRAEVEARKGARDIALAESADRWSATRIGRWLIVTPWGIHWALIYLVSIINPNLGTTFVVQAVPTAVNDMALVLIPAIIIGDAGALAVRKLGGR</sequence>
<keyword evidence="1" id="KW-0472">Membrane</keyword>
<keyword evidence="1" id="KW-0812">Transmembrane</keyword>
<keyword evidence="1" id="KW-1133">Transmembrane helix</keyword>
<dbReference type="RefSeq" id="WP_213373058.1">
    <property type="nucleotide sequence ID" value="NZ_BSFJ01000005.1"/>
</dbReference>
<reference evidence="2" key="2">
    <citation type="submission" date="2023-01" db="EMBL/GenBank/DDBJ databases">
        <authorList>
            <person name="Sun Q."/>
            <person name="Evtushenko L."/>
        </authorList>
    </citation>
    <scope>NUCLEOTIDE SEQUENCE</scope>
    <source>
        <strain evidence="2">VKM B-2484</strain>
    </source>
</reference>
<gene>
    <name evidence="2" type="ORF">GCM10017643_18370</name>
</gene>
<evidence type="ECO:0000256" key="1">
    <source>
        <dbReference type="SAM" id="Phobius"/>
    </source>
</evidence>
<keyword evidence="3" id="KW-1185">Reference proteome</keyword>
<dbReference type="Proteomes" id="UP001143370">
    <property type="component" value="Unassembled WGS sequence"/>
</dbReference>
<evidence type="ECO:0008006" key="4">
    <source>
        <dbReference type="Google" id="ProtNLM"/>
    </source>
</evidence>
<name>A0A9W6J7D8_9HYPH</name>
<feature type="transmembrane region" description="Helical" evidence="1">
    <location>
        <begin position="79"/>
        <end position="98"/>
    </location>
</feature>
<evidence type="ECO:0000313" key="3">
    <source>
        <dbReference type="Proteomes" id="UP001143370"/>
    </source>
</evidence>
<accession>A0A9W6J7D8</accession>
<dbReference type="EMBL" id="BSFJ01000005">
    <property type="protein sequence ID" value="GLK71722.1"/>
    <property type="molecule type" value="Genomic_DNA"/>
</dbReference>
<proteinExistence type="predicted"/>
<organism evidence="2 3">
    <name type="scientific">Ancylobacter dichloromethanicus</name>
    <dbReference type="NCBI Taxonomy" id="518825"/>
    <lineage>
        <taxon>Bacteria</taxon>
        <taxon>Pseudomonadati</taxon>
        <taxon>Pseudomonadota</taxon>
        <taxon>Alphaproteobacteria</taxon>
        <taxon>Hyphomicrobiales</taxon>
        <taxon>Xanthobacteraceae</taxon>
        <taxon>Ancylobacter</taxon>
    </lineage>
</organism>
<dbReference type="AlphaFoldDB" id="A0A9W6J7D8"/>
<evidence type="ECO:0000313" key="2">
    <source>
        <dbReference type="EMBL" id="GLK71722.1"/>
    </source>
</evidence>